<name>A0AAW3V2P8_9BURK</name>
<dbReference type="EMBL" id="JACIIK010000009">
    <property type="protein sequence ID" value="MBB6204060.1"/>
    <property type="molecule type" value="Genomic_DNA"/>
</dbReference>
<protein>
    <recommendedName>
        <fullName evidence="3">DUF3179 domain-containing protein</fullName>
    </recommendedName>
</protein>
<dbReference type="Proteomes" id="UP000518681">
    <property type="component" value="Unassembled WGS sequence"/>
</dbReference>
<dbReference type="AlphaFoldDB" id="A0AAW3V2P8"/>
<proteinExistence type="predicted"/>
<dbReference type="Pfam" id="PF11376">
    <property type="entry name" value="DUF3179"/>
    <property type="match status" value="1"/>
</dbReference>
<dbReference type="InterPro" id="IPR021516">
    <property type="entry name" value="DUF3179"/>
</dbReference>
<comment type="caution">
    <text evidence="1">The sequence shown here is derived from an EMBL/GenBank/DDBJ whole genome shotgun (WGS) entry which is preliminary data.</text>
</comment>
<reference evidence="1 2" key="1">
    <citation type="submission" date="2020-08" db="EMBL/GenBank/DDBJ databases">
        <title>Genomic Encyclopedia of Type Strains, Phase IV (KMG-V): Genome sequencing to study the core and pangenomes of soil and plant-associated prokaryotes.</title>
        <authorList>
            <person name="Whitman W."/>
        </authorList>
    </citation>
    <scope>NUCLEOTIDE SEQUENCE [LARGE SCALE GENOMIC DNA]</scope>
    <source>
        <strain evidence="1 2">SEMIA 4013</strain>
    </source>
</reference>
<sequence>MAVAAPVKNGFDLDGALVAPEAVESGGPPKDGIPALDHPTFVSADDAGFLNDQDRVLGIARNGLAKAYPIAILNWHEVVNDRFAAEPVVVTFCPLCGTGMAFDAQANGRWLSFGVSGLLYNSDVLLYDRQSASLWSQLMEQAITGPMKGTRLTSLPVTHTTWGDWKRRYPCTLVLSPKTGYVRDYQHDPYAGYAQSERLMFEVRAHSARYHYHPKERVIGVSIGGAHKAYPFVELGRSPSVIHDTLGGRSIEVRFDTEHQTGSVFDAEGHEIPSVIAYWFAWFAFHTDTDVFVAK</sequence>
<evidence type="ECO:0000313" key="2">
    <source>
        <dbReference type="Proteomes" id="UP000518681"/>
    </source>
</evidence>
<evidence type="ECO:0000313" key="1">
    <source>
        <dbReference type="EMBL" id="MBB6204060.1"/>
    </source>
</evidence>
<evidence type="ECO:0008006" key="3">
    <source>
        <dbReference type="Google" id="ProtNLM"/>
    </source>
</evidence>
<organism evidence="1 2">
    <name type="scientific">Paraburkholderia fungorum</name>
    <dbReference type="NCBI Taxonomy" id="134537"/>
    <lineage>
        <taxon>Bacteria</taxon>
        <taxon>Pseudomonadati</taxon>
        <taxon>Pseudomonadota</taxon>
        <taxon>Betaproteobacteria</taxon>
        <taxon>Burkholderiales</taxon>
        <taxon>Burkholderiaceae</taxon>
        <taxon>Paraburkholderia</taxon>
    </lineage>
</organism>
<accession>A0AAW3V2P8</accession>
<gene>
    <name evidence="1" type="ORF">GGD69_004954</name>
</gene>